<organism evidence="5 6">
    <name type="scientific">Natronolimnohabitans innermongolicus JCM 12255</name>
    <dbReference type="NCBI Taxonomy" id="1227499"/>
    <lineage>
        <taxon>Archaea</taxon>
        <taxon>Methanobacteriati</taxon>
        <taxon>Methanobacteriota</taxon>
        <taxon>Stenosarchaea group</taxon>
        <taxon>Halobacteria</taxon>
        <taxon>Halobacteriales</taxon>
        <taxon>Natrialbaceae</taxon>
        <taxon>Natronolimnohabitans</taxon>
    </lineage>
</organism>
<proteinExistence type="predicted"/>
<feature type="domain" description="Bacterioopsin transcriptional activator GAF and HTH associated" evidence="4">
    <location>
        <begin position="6"/>
        <end position="133"/>
    </location>
</feature>
<comment type="caution">
    <text evidence="5">The sequence shown here is derived from an EMBL/GenBank/DDBJ whole genome shotgun (WGS) entry which is preliminary data.</text>
</comment>
<dbReference type="PANTHER" id="PTHR34236">
    <property type="entry name" value="DIMETHYL SULFOXIDE REDUCTASE TRANSCRIPTIONAL ACTIVATOR"/>
    <property type="match status" value="1"/>
</dbReference>
<protein>
    <submittedName>
        <fullName evidence="5">Bacterio-opsin activator HTH domain protein</fullName>
    </submittedName>
</protein>
<evidence type="ECO:0000313" key="6">
    <source>
        <dbReference type="Proteomes" id="UP000011602"/>
    </source>
</evidence>
<evidence type="ECO:0000256" key="1">
    <source>
        <dbReference type="ARBA" id="ARBA00023015"/>
    </source>
</evidence>
<dbReference type="EMBL" id="AOHZ01000014">
    <property type="protein sequence ID" value="ELY61202.1"/>
    <property type="molecule type" value="Genomic_DNA"/>
</dbReference>
<dbReference type="Pfam" id="PF15915">
    <property type="entry name" value="BAT"/>
    <property type="match status" value="1"/>
</dbReference>
<keyword evidence="6" id="KW-1185">Reference proteome</keyword>
<dbReference type="PANTHER" id="PTHR34236:SF1">
    <property type="entry name" value="DIMETHYL SULFOXIDE REDUCTASE TRANSCRIPTIONAL ACTIVATOR"/>
    <property type="match status" value="1"/>
</dbReference>
<dbReference type="Pfam" id="PF04967">
    <property type="entry name" value="HTH_10"/>
    <property type="match status" value="1"/>
</dbReference>
<dbReference type="OrthoDB" id="202021at2157"/>
<dbReference type="RefSeq" id="WP_007257865.1">
    <property type="nucleotide sequence ID" value="NZ_AOHZ01000014.1"/>
</dbReference>
<reference evidence="5 6" key="1">
    <citation type="journal article" date="2014" name="PLoS Genet.">
        <title>Phylogenetically driven sequencing of extremely halophilic archaea reveals strategies for static and dynamic osmo-response.</title>
        <authorList>
            <person name="Becker E.A."/>
            <person name="Seitzer P.M."/>
            <person name="Tritt A."/>
            <person name="Larsen D."/>
            <person name="Krusor M."/>
            <person name="Yao A.I."/>
            <person name="Wu D."/>
            <person name="Madern D."/>
            <person name="Eisen J.A."/>
            <person name="Darling A.E."/>
            <person name="Facciotti M.T."/>
        </authorList>
    </citation>
    <scope>NUCLEOTIDE SEQUENCE [LARGE SCALE GENOMIC DNA]</scope>
    <source>
        <strain evidence="5 6">JCM 12255</strain>
    </source>
</reference>
<dbReference type="InterPro" id="IPR031803">
    <property type="entry name" value="BAT_GAF/HTH-assoc"/>
</dbReference>
<evidence type="ECO:0000259" key="3">
    <source>
        <dbReference type="Pfam" id="PF04967"/>
    </source>
</evidence>
<dbReference type="Proteomes" id="UP000011602">
    <property type="component" value="Unassembled WGS sequence"/>
</dbReference>
<name>L9XHW8_9EURY</name>
<accession>L9XHW8</accession>
<feature type="domain" description="HTH bat-type" evidence="3">
    <location>
        <begin position="156"/>
        <end position="207"/>
    </location>
</feature>
<dbReference type="InterPro" id="IPR007050">
    <property type="entry name" value="HTH_bacterioopsin"/>
</dbReference>
<evidence type="ECO:0000256" key="2">
    <source>
        <dbReference type="ARBA" id="ARBA00023163"/>
    </source>
</evidence>
<keyword evidence="1" id="KW-0805">Transcription regulation</keyword>
<keyword evidence="2" id="KW-0804">Transcription</keyword>
<sequence length="211" mass="23703">MGIITEFRVASLDLPLTDAVAAVTEPTVYIERVLPVDRDRPVTICRTVDDVDYEFRDALADDPTVSDVMVLDEYGESALYRTTIRDPPLPIYQKYMDLGGTPLNGIVTDEGWWLRSRFPDRETLAEFRTFCLDRGATFHLEKLTRESAADEPPFGLTREQHEALVTARDMGYFEVPREASTDEIGSALGISGQSASERLRRGVDRVLKNGL</sequence>
<evidence type="ECO:0000313" key="5">
    <source>
        <dbReference type="EMBL" id="ELY61202.1"/>
    </source>
</evidence>
<dbReference type="AlphaFoldDB" id="L9XHW8"/>
<evidence type="ECO:0000259" key="4">
    <source>
        <dbReference type="Pfam" id="PF15915"/>
    </source>
</evidence>
<dbReference type="eggNOG" id="arCOG02280">
    <property type="taxonomic scope" value="Archaea"/>
</dbReference>
<gene>
    <name evidence="5" type="ORF">C493_02773</name>
</gene>
<dbReference type="PATRIC" id="fig|1227499.3.peg.569"/>